<evidence type="ECO:0000313" key="2">
    <source>
        <dbReference type="EMBL" id="KAG2487266.1"/>
    </source>
</evidence>
<proteinExistence type="predicted"/>
<sequence>MATANALRLKAAGRAEVGSRPSALPLPPRRRVAVCRVFPSPTPGGGAAGAQSGASASGAAKDYTLEPFRALVQGKRFHCTMCGKCCTGEGEIWMSPDEAVAIARHLRMSLQTFLGNYAKQYSKYKGWRMLKTQPGSSACIFLGEDNKCKIHEVRPSQCSTYPWWPELMLDKEWQWEKENICEGFDHEEAGPLDVEAAAQQLREANKMTQVRLLASTVQMTPQVVQWADKVLVWEEEGGEGSGSEEGGEEPRAGAQR</sequence>
<protein>
    <recommendedName>
        <fullName evidence="4">YkgJ family cysteine cluster protein</fullName>
    </recommendedName>
</protein>
<dbReference type="AlphaFoldDB" id="A0A835XS58"/>
<dbReference type="OrthoDB" id="411785at2759"/>
<keyword evidence="3" id="KW-1185">Reference proteome</keyword>
<organism evidence="2 3">
    <name type="scientific">Edaphochlamys debaryana</name>
    <dbReference type="NCBI Taxonomy" id="47281"/>
    <lineage>
        <taxon>Eukaryota</taxon>
        <taxon>Viridiplantae</taxon>
        <taxon>Chlorophyta</taxon>
        <taxon>core chlorophytes</taxon>
        <taxon>Chlorophyceae</taxon>
        <taxon>CS clade</taxon>
        <taxon>Chlamydomonadales</taxon>
        <taxon>Chlamydomonadales incertae sedis</taxon>
        <taxon>Edaphochlamys</taxon>
    </lineage>
</organism>
<dbReference type="Proteomes" id="UP000612055">
    <property type="component" value="Unassembled WGS sequence"/>
</dbReference>
<name>A0A835XS58_9CHLO</name>
<dbReference type="Pfam" id="PF03692">
    <property type="entry name" value="CxxCxxCC"/>
    <property type="match status" value="1"/>
</dbReference>
<reference evidence="2" key="1">
    <citation type="journal article" date="2020" name="bioRxiv">
        <title>Comparative genomics of Chlamydomonas.</title>
        <authorList>
            <person name="Craig R.J."/>
            <person name="Hasan A.R."/>
            <person name="Ness R.W."/>
            <person name="Keightley P.D."/>
        </authorList>
    </citation>
    <scope>NUCLEOTIDE SEQUENCE</scope>
    <source>
        <strain evidence="2">CCAP 11/70</strain>
    </source>
</reference>
<accession>A0A835XS58</accession>
<dbReference type="PANTHER" id="PTHR35866:SF1">
    <property type="entry name" value="YKGJ FAMILY CYSTEINE CLUSTER PROTEIN"/>
    <property type="match status" value="1"/>
</dbReference>
<dbReference type="InterPro" id="IPR005358">
    <property type="entry name" value="Puta_zinc/iron-chelating_dom"/>
</dbReference>
<dbReference type="PANTHER" id="PTHR35866">
    <property type="entry name" value="PUTATIVE-RELATED"/>
    <property type="match status" value="1"/>
</dbReference>
<feature type="region of interest" description="Disordered" evidence="1">
    <location>
        <begin position="234"/>
        <end position="256"/>
    </location>
</feature>
<dbReference type="EMBL" id="JAEHOE010000099">
    <property type="protein sequence ID" value="KAG2487266.1"/>
    <property type="molecule type" value="Genomic_DNA"/>
</dbReference>
<gene>
    <name evidence="2" type="ORF">HYH03_014107</name>
</gene>
<evidence type="ECO:0000256" key="1">
    <source>
        <dbReference type="SAM" id="MobiDB-lite"/>
    </source>
</evidence>
<evidence type="ECO:0000313" key="3">
    <source>
        <dbReference type="Proteomes" id="UP000612055"/>
    </source>
</evidence>
<evidence type="ECO:0008006" key="4">
    <source>
        <dbReference type="Google" id="ProtNLM"/>
    </source>
</evidence>
<comment type="caution">
    <text evidence="2">The sequence shown here is derived from an EMBL/GenBank/DDBJ whole genome shotgun (WGS) entry which is preliminary data.</text>
</comment>